<dbReference type="Proteomes" id="UP000023152">
    <property type="component" value="Unassembled WGS sequence"/>
</dbReference>
<feature type="compositionally biased region" description="Basic residues" evidence="1">
    <location>
        <begin position="178"/>
        <end position="188"/>
    </location>
</feature>
<dbReference type="AlphaFoldDB" id="X6MSQ5"/>
<feature type="chain" id="PRO_5012249328" evidence="2">
    <location>
        <begin position="16"/>
        <end position="265"/>
    </location>
</feature>
<feature type="signal peptide" evidence="2">
    <location>
        <begin position="1"/>
        <end position="15"/>
    </location>
</feature>
<feature type="compositionally biased region" description="Polar residues" evidence="1">
    <location>
        <begin position="141"/>
        <end position="153"/>
    </location>
</feature>
<dbReference type="EMBL" id="ASPP01017479">
    <property type="protein sequence ID" value="ETO16998.1"/>
    <property type="molecule type" value="Genomic_DNA"/>
</dbReference>
<comment type="caution">
    <text evidence="3">The sequence shown here is derived from an EMBL/GenBank/DDBJ whole genome shotgun (WGS) entry which is preliminary data.</text>
</comment>
<keyword evidence="2" id="KW-0732">Signal</keyword>
<organism evidence="3 4">
    <name type="scientific">Reticulomyxa filosa</name>
    <dbReference type="NCBI Taxonomy" id="46433"/>
    <lineage>
        <taxon>Eukaryota</taxon>
        <taxon>Sar</taxon>
        <taxon>Rhizaria</taxon>
        <taxon>Retaria</taxon>
        <taxon>Foraminifera</taxon>
        <taxon>Monothalamids</taxon>
        <taxon>Reticulomyxidae</taxon>
        <taxon>Reticulomyxa</taxon>
    </lineage>
</organism>
<proteinExistence type="predicted"/>
<evidence type="ECO:0000256" key="2">
    <source>
        <dbReference type="SAM" id="SignalP"/>
    </source>
</evidence>
<evidence type="ECO:0000256" key="1">
    <source>
        <dbReference type="SAM" id="MobiDB-lite"/>
    </source>
</evidence>
<feature type="region of interest" description="Disordered" evidence="1">
    <location>
        <begin position="129"/>
        <end position="206"/>
    </location>
</feature>
<evidence type="ECO:0000313" key="4">
    <source>
        <dbReference type="Proteomes" id="UP000023152"/>
    </source>
</evidence>
<feature type="compositionally biased region" description="Basic and acidic residues" evidence="1">
    <location>
        <begin position="163"/>
        <end position="177"/>
    </location>
</feature>
<accession>X6MSQ5</accession>
<evidence type="ECO:0000313" key="3">
    <source>
        <dbReference type="EMBL" id="ETO16998.1"/>
    </source>
</evidence>
<name>X6MSQ5_RETFI</name>
<protein>
    <submittedName>
        <fullName evidence="3">Uncharacterized protein</fullName>
    </submittedName>
</protein>
<keyword evidence="4" id="KW-1185">Reference proteome</keyword>
<sequence>MRLVFLVDLAALAYAKEDTTDDGMQKAYRRLKECIRYISGQCLAGKVGDNPTTVAKSEIMGLESLWNKAAKPRNKEISIAFKFYDSRAEFSIKKNFASEQKTFDTFDKNTVVSLLEKFSEEYRLTHENRKQLPTVPAPQVSVETNKVVNTPSVSEHKRRGRKKATDPLKTVESEKYKPKSKSKSKSKTKSNNENTQNSPLDSVSLNDISGLPRTTVAVMQCLKQFAWSHTLLDDSYQELNSISFTTLFFFFFGTLTPTFIEKKKK</sequence>
<feature type="compositionally biased region" description="Polar residues" evidence="1">
    <location>
        <begin position="195"/>
        <end position="206"/>
    </location>
</feature>
<reference evidence="3 4" key="1">
    <citation type="journal article" date="2013" name="Curr. Biol.">
        <title>The Genome of the Foraminiferan Reticulomyxa filosa.</title>
        <authorList>
            <person name="Glockner G."/>
            <person name="Hulsmann N."/>
            <person name="Schleicher M."/>
            <person name="Noegel A.A."/>
            <person name="Eichinger L."/>
            <person name="Gallinger C."/>
            <person name="Pawlowski J."/>
            <person name="Sierra R."/>
            <person name="Euteneuer U."/>
            <person name="Pillet L."/>
            <person name="Moustafa A."/>
            <person name="Platzer M."/>
            <person name="Groth M."/>
            <person name="Szafranski K."/>
            <person name="Schliwa M."/>
        </authorList>
    </citation>
    <scope>NUCLEOTIDE SEQUENCE [LARGE SCALE GENOMIC DNA]</scope>
</reference>
<gene>
    <name evidence="3" type="ORF">RFI_20340</name>
</gene>